<dbReference type="AlphaFoldDB" id="A0A0X3NSL5"/>
<proteinExistence type="predicted"/>
<gene>
    <name evidence="2" type="ORF">TR113769</name>
</gene>
<accession>A0A0X3NSL5</accession>
<sequence>EKERKSSKQVFAKFDPFGCGFGRRQRIRSITVKTCLCLFACKTSFRICAKTSIQFVKTYPMLVHLKLLLKFLHITFGFLILAGGPSGLAILITSRFYTHSQPVVSKTSAVLNARVNSLALISLVKQHTN</sequence>
<keyword evidence="1" id="KW-0812">Transmembrane</keyword>
<feature type="transmembrane region" description="Helical" evidence="1">
    <location>
        <begin position="67"/>
        <end position="92"/>
    </location>
</feature>
<name>A0A0X3NSL5_SCHSO</name>
<evidence type="ECO:0000313" key="2">
    <source>
        <dbReference type="EMBL" id="JAP42120.1"/>
    </source>
</evidence>
<organism evidence="2">
    <name type="scientific">Schistocephalus solidus</name>
    <name type="common">Tapeworm</name>
    <dbReference type="NCBI Taxonomy" id="70667"/>
    <lineage>
        <taxon>Eukaryota</taxon>
        <taxon>Metazoa</taxon>
        <taxon>Spiralia</taxon>
        <taxon>Lophotrochozoa</taxon>
        <taxon>Platyhelminthes</taxon>
        <taxon>Cestoda</taxon>
        <taxon>Eucestoda</taxon>
        <taxon>Diphyllobothriidea</taxon>
        <taxon>Diphyllobothriidae</taxon>
        <taxon>Schistocephalus</taxon>
    </lineage>
</organism>
<dbReference type="EMBL" id="GEEE01021105">
    <property type="protein sequence ID" value="JAP42120.1"/>
    <property type="molecule type" value="Transcribed_RNA"/>
</dbReference>
<keyword evidence="1" id="KW-0472">Membrane</keyword>
<feature type="non-terminal residue" evidence="2">
    <location>
        <position position="129"/>
    </location>
</feature>
<evidence type="ECO:0000256" key="1">
    <source>
        <dbReference type="SAM" id="Phobius"/>
    </source>
</evidence>
<feature type="non-terminal residue" evidence="2">
    <location>
        <position position="1"/>
    </location>
</feature>
<protein>
    <submittedName>
        <fullName evidence="2">Uncharacterized protein</fullName>
    </submittedName>
</protein>
<reference evidence="2" key="1">
    <citation type="submission" date="2016-01" db="EMBL/GenBank/DDBJ databases">
        <title>Reference transcriptome for the parasite Schistocephalus solidus: insights into the molecular evolution of parasitism.</title>
        <authorList>
            <person name="Hebert F.O."/>
            <person name="Grambauer S."/>
            <person name="Barber I."/>
            <person name="Landry C.R."/>
            <person name="Aubin-Horth N."/>
        </authorList>
    </citation>
    <scope>NUCLEOTIDE SEQUENCE</scope>
</reference>
<keyword evidence="1" id="KW-1133">Transmembrane helix</keyword>